<sequence>MLFNKVNLRSFINQNCALCQLHHCDTSGLCEACHADLPWLLNPCQHCALPLNLSCNPSQGLCPTCRRGDSAYDRIRAAFQYQFPMNSLLPQIKYHQNPVALGWLSEVFARWLISDLETPPQALAYVPMRPWRALLRGFNQSELLCRALSQKLDIPVLEGALKKIRSTPRQMTLDAEARQRNLLNAFYAQGELPRHVALIDDICTTGSTAEAIAQALKMAGCEVVEVWVLARTPQPRHLDE</sequence>
<dbReference type="OrthoDB" id="9793412at2"/>
<dbReference type="InterPro" id="IPR029057">
    <property type="entry name" value="PRTase-like"/>
</dbReference>
<dbReference type="InterPro" id="IPR000836">
    <property type="entry name" value="PRTase_dom"/>
</dbReference>
<dbReference type="InterPro" id="IPR051910">
    <property type="entry name" value="ComF/GntX_DNA_util-trans"/>
</dbReference>
<evidence type="ECO:0000313" key="2">
    <source>
        <dbReference type="EMBL" id="KAA0873873.1"/>
    </source>
</evidence>
<name>A0A5A9VZW6_9GAMM</name>
<dbReference type="CDD" id="cd06223">
    <property type="entry name" value="PRTases_typeI"/>
    <property type="match status" value="1"/>
</dbReference>
<organism evidence="2 3">
    <name type="scientific">Nitrincola tapanii</name>
    <dbReference type="NCBI Taxonomy" id="1708751"/>
    <lineage>
        <taxon>Bacteria</taxon>
        <taxon>Pseudomonadati</taxon>
        <taxon>Pseudomonadota</taxon>
        <taxon>Gammaproteobacteria</taxon>
        <taxon>Oceanospirillales</taxon>
        <taxon>Oceanospirillaceae</taxon>
        <taxon>Nitrincola</taxon>
    </lineage>
</organism>
<dbReference type="RefSeq" id="WP_149391526.1">
    <property type="nucleotide sequence ID" value="NZ_SMRS01000008.1"/>
</dbReference>
<dbReference type="Proteomes" id="UP000325302">
    <property type="component" value="Unassembled WGS sequence"/>
</dbReference>
<protein>
    <submittedName>
        <fullName evidence="2">ComF family protein</fullName>
    </submittedName>
</protein>
<proteinExistence type="inferred from homology"/>
<dbReference type="AlphaFoldDB" id="A0A5A9VZW6"/>
<dbReference type="EMBL" id="SMRS01000008">
    <property type="protein sequence ID" value="KAA0873873.1"/>
    <property type="molecule type" value="Genomic_DNA"/>
</dbReference>
<keyword evidence="3" id="KW-1185">Reference proteome</keyword>
<evidence type="ECO:0000313" key="3">
    <source>
        <dbReference type="Proteomes" id="UP000325302"/>
    </source>
</evidence>
<gene>
    <name evidence="2" type="ORF">E1H14_10985</name>
</gene>
<comment type="similarity">
    <text evidence="1">Belongs to the ComF/GntX family.</text>
</comment>
<accession>A0A5A9VZW6</accession>
<comment type="caution">
    <text evidence="2">The sequence shown here is derived from an EMBL/GenBank/DDBJ whole genome shotgun (WGS) entry which is preliminary data.</text>
</comment>
<reference evidence="2 3" key="1">
    <citation type="submission" date="2019-03" db="EMBL/GenBank/DDBJ databases">
        <title>Nitrincola sp. nov. isolated from an Indian soda lake.</title>
        <authorList>
            <person name="Joshi A."/>
            <person name="Thite S.V."/>
            <person name="Joseph N."/>
            <person name="Dhotre D."/>
            <person name="Moorthy M."/>
            <person name="Shouche Y.S."/>
        </authorList>
    </citation>
    <scope>NUCLEOTIDE SEQUENCE [LARGE SCALE GENOMIC DNA]</scope>
    <source>
        <strain evidence="2 3">MEB193</strain>
    </source>
</reference>
<dbReference type="SUPFAM" id="SSF53271">
    <property type="entry name" value="PRTase-like"/>
    <property type="match status" value="1"/>
</dbReference>
<dbReference type="PANTHER" id="PTHR47505">
    <property type="entry name" value="DNA UTILIZATION PROTEIN YHGH"/>
    <property type="match status" value="1"/>
</dbReference>
<dbReference type="PANTHER" id="PTHR47505:SF1">
    <property type="entry name" value="DNA UTILIZATION PROTEIN YHGH"/>
    <property type="match status" value="1"/>
</dbReference>
<evidence type="ECO:0000256" key="1">
    <source>
        <dbReference type="ARBA" id="ARBA00008007"/>
    </source>
</evidence>
<dbReference type="Gene3D" id="3.40.50.2020">
    <property type="match status" value="1"/>
</dbReference>